<dbReference type="SMART" id="SM00387">
    <property type="entry name" value="HATPase_c"/>
    <property type="match status" value="1"/>
</dbReference>
<evidence type="ECO:0000313" key="9">
    <source>
        <dbReference type="EMBL" id="HHI88489.1"/>
    </source>
</evidence>
<evidence type="ECO:0000256" key="7">
    <source>
        <dbReference type="SAM" id="Phobius"/>
    </source>
</evidence>
<keyword evidence="4" id="KW-0808">Transferase</keyword>
<reference evidence="9" key="1">
    <citation type="journal article" date="2020" name="mSystems">
        <title>Genome- and Community-Level Interaction Insights into Carbon Utilization and Element Cycling Functions of Hydrothermarchaeota in Hydrothermal Sediment.</title>
        <authorList>
            <person name="Zhou Z."/>
            <person name="Liu Y."/>
            <person name="Xu W."/>
            <person name="Pan J."/>
            <person name="Luo Z.H."/>
            <person name="Li M."/>
        </authorList>
    </citation>
    <scope>NUCLEOTIDE SEQUENCE [LARGE SCALE GENOMIC DNA]</scope>
    <source>
        <strain evidence="9">HyVt-538</strain>
    </source>
</reference>
<feature type="non-terminal residue" evidence="9">
    <location>
        <position position="445"/>
    </location>
</feature>
<keyword evidence="5" id="KW-0418">Kinase</keyword>
<dbReference type="EMBL" id="DROP01000063">
    <property type="protein sequence ID" value="HHI88489.1"/>
    <property type="molecule type" value="Genomic_DNA"/>
</dbReference>
<dbReference type="Gene3D" id="1.10.287.130">
    <property type="match status" value="1"/>
</dbReference>
<feature type="transmembrane region" description="Helical" evidence="7">
    <location>
        <begin position="139"/>
        <end position="158"/>
    </location>
</feature>
<keyword evidence="3" id="KW-0597">Phosphoprotein</keyword>
<dbReference type="Pfam" id="PF02518">
    <property type="entry name" value="HATPase_c"/>
    <property type="match status" value="1"/>
</dbReference>
<dbReference type="SMART" id="SM00388">
    <property type="entry name" value="HisKA"/>
    <property type="match status" value="1"/>
</dbReference>
<keyword evidence="7" id="KW-1133">Transmembrane helix</keyword>
<dbReference type="FunFam" id="3.30.565.10:FF:000010">
    <property type="entry name" value="Sensor histidine kinase RcsC"/>
    <property type="match status" value="1"/>
</dbReference>
<dbReference type="PRINTS" id="PR00344">
    <property type="entry name" value="BCTRLSENSOR"/>
</dbReference>
<dbReference type="Proteomes" id="UP000885806">
    <property type="component" value="Unassembled WGS sequence"/>
</dbReference>
<dbReference type="PROSITE" id="PS50109">
    <property type="entry name" value="HIS_KIN"/>
    <property type="match status" value="1"/>
</dbReference>
<dbReference type="GO" id="GO:0000155">
    <property type="term" value="F:phosphorelay sensor kinase activity"/>
    <property type="evidence" value="ECO:0007669"/>
    <property type="project" value="InterPro"/>
</dbReference>
<dbReference type="GO" id="GO:0009927">
    <property type="term" value="F:histidine phosphotransfer kinase activity"/>
    <property type="evidence" value="ECO:0007669"/>
    <property type="project" value="TreeGrafter"/>
</dbReference>
<dbReference type="InterPro" id="IPR004358">
    <property type="entry name" value="Sig_transdc_His_kin-like_C"/>
</dbReference>
<dbReference type="PANTHER" id="PTHR43047">
    <property type="entry name" value="TWO-COMPONENT HISTIDINE PROTEIN KINASE"/>
    <property type="match status" value="1"/>
</dbReference>
<dbReference type="InterPro" id="IPR005467">
    <property type="entry name" value="His_kinase_dom"/>
</dbReference>
<dbReference type="CDD" id="cd00082">
    <property type="entry name" value="HisKA"/>
    <property type="match status" value="1"/>
</dbReference>
<sequence length="445" mass="49012">MGEFVPKSASLLEKFETWLRLDSTGRTSDTLRGRALYMIALGLVISQIVNMVIMAETYGGWTIDHTISLIVGAAILMSIALMRYSKKYYLFAGFYSLLLYGGIIASAMEDFTGINTALLPYMILGTIVCGFISGWRMVLIFGATGLAIIWALYGYSAQAPTGALFDPALYEARNIQRAWQATLSMGLATAIAGFASYAMHSAFFALEKNADEARSLSQAKTEFMANLSHELRTPLNGVLGMNSLLAKTRLNRQQEEYAQIIDKCAKHLLHIIEDVLDIARLDEDKYEIELKPIHLKTVLEKVVALNQAGAHAKGLAIGIRYKDNLPENFIADAEAIRKIVGNLMSNAIKFTEKGSAFICVEGEQISENQYAMTIGVQDTGIGIDQKNLKKIFKRFSQLDTRLSRDEDGTGLGLALSKQLAEKLGGRLEVITRLGEGSTFMLKLVM</sequence>
<feature type="transmembrane region" description="Helical" evidence="7">
    <location>
        <begin position="88"/>
        <end position="108"/>
    </location>
</feature>
<evidence type="ECO:0000256" key="3">
    <source>
        <dbReference type="ARBA" id="ARBA00022553"/>
    </source>
</evidence>
<name>A0A7V5NWE8_9PROT</name>
<feature type="transmembrane region" description="Helical" evidence="7">
    <location>
        <begin position="35"/>
        <end position="55"/>
    </location>
</feature>
<dbReference type="Pfam" id="PF00512">
    <property type="entry name" value="HisKA"/>
    <property type="match status" value="1"/>
</dbReference>
<keyword evidence="7" id="KW-0472">Membrane</keyword>
<feature type="transmembrane region" description="Helical" evidence="7">
    <location>
        <begin position="178"/>
        <end position="199"/>
    </location>
</feature>
<dbReference type="InterPro" id="IPR036097">
    <property type="entry name" value="HisK_dim/P_sf"/>
</dbReference>
<feature type="transmembrane region" description="Helical" evidence="7">
    <location>
        <begin position="61"/>
        <end position="81"/>
    </location>
</feature>
<dbReference type="GO" id="GO:0005886">
    <property type="term" value="C:plasma membrane"/>
    <property type="evidence" value="ECO:0007669"/>
    <property type="project" value="TreeGrafter"/>
</dbReference>
<keyword evidence="7" id="KW-0812">Transmembrane</keyword>
<dbReference type="InterPro" id="IPR003661">
    <property type="entry name" value="HisK_dim/P_dom"/>
</dbReference>
<evidence type="ECO:0000256" key="6">
    <source>
        <dbReference type="ARBA" id="ARBA00023012"/>
    </source>
</evidence>
<dbReference type="Gene3D" id="3.30.565.10">
    <property type="entry name" value="Histidine kinase-like ATPase, C-terminal domain"/>
    <property type="match status" value="1"/>
</dbReference>
<feature type="transmembrane region" description="Helical" evidence="7">
    <location>
        <begin position="114"/>
        <end position="132"/>
    </location>
</feature>
<comment type="catalytic activity">
    <reaction evidence="1">
        <text>ATP + protein L-histidine = ADP + protein N-phospho-L-histidine.</text>
        <dbReference type="EC" id="2.7.13.3"/>
    </reaction>
</comment>
<evidence type="ECO:0000259" key="8">
    <source>
        <dbReference type="PROSITE" id="PS50109"/>
    </source>
</evidence>
<proteinExistence type="predicted"/>
<dbReference type="InterPro" id="IPR036890">
    <property type="entry name" value="HATPase_C_sf"/>
</dbReference>
<evidence type="ECO:0000256" key="1">
    <source>
        <dbReference type="ARBA" id="ARBA00000085"/>
    </source>
</evidence>
<feature type="domain" description="Histidine kinase" evidence="8">
    <location>
        <begin position="226"/>
        <end position="445"/>
    </location>
</feature>
<dbReference type="PANTHER" id="PTHR43047:SF72">
    <property type="entry name" value="OSMOSENSING HISTIDINE PROTEIN KINASE SLN1"/>
    <property type="match status" value="1"/>
</dbReference>
<evidence type="ECO:0000256" key="5">
    <source>
        <dbReference type="ARBA" id="ARBA00022777"/>
    </source>
</evidence>
<evidence type="ECO:0000256" key="2">
    <source>
        <dbReference type="ARBA" id="ARBA00012438"/>
    </source>
</evidence>
<dbReference type="CDD" id="cd16922">
    <property type="entry name" value="HATPase_EvgS-ArcB-TorS-like"/>
    <property type="match status" value="1"/>
</dbReference>
<keyword evidence="6" id="KW-0902">Two-component regulatory system</keyword>
<dbReference type="EC" id="2.7.13.3" evidence="2"/>
<evidence type="ECO:0000256" key="4">
    <source>
        <dbReference type="ARBA" id="ARBA00022679"/>
    </source>
</evidence>
<dbReference type="SUPFAM" id="SSF55874">
    <property type="entry name" value="ATPase domain of HSP90 chaperone/DNA topoisomerase II/histidine kinase"/>
    <property type="match status" value="1"/>
</dbReference>
<gene>
    <name evidence="9" type="ORF">ENK01_00930</name>
</gene>
<organism evidence="9">
    <name type="scientific">Hellea balneolensis</name>
    <dbReference type="NCBI Taxonomy" id="287478"/>
    <lineage>
        <taxon>Bacteria</taxon>
        <taxon>Pseudomonadati</taxon>
        <taxon>Pseudomonadota</taxon>
        <taxon>Alphaproteobacteria</taxon>
        <taxon>Maricaulales</taxon>
        <taxon>Robiginitomaculaceae</taxon>
        <taxon>Hellea</taxon>
    </lineage>
</organism>
<accession>A0A7V5NWE8</accession>
<protein>
    <recommendedName>
        <fullName evidence="2">histidine kinase</fullName>
        <ecNumber evidence="2">2.7.13.3</ecNumber>
    </recommendedName>
</protein>
<comment type="caution">
    <text evidence="9">The sequence shown here is derived from an EMBL/GenBank/DDBJ whole genome shotgun (WGS) entry which is preliminary data.</text>
</comment>
<dbReference type="SUPFAM" id="SSF47384">
    <property type="entry name" value="Homodimeric domain of signal transducing histidine kinase"/>
    <property type="match status" value="1"/>
</dbReference>
<dbReference type="AlphaFoldDB" id="A0A7V5NWE8"/>
<dbReference type="InterPro" id="IPR003594">
    <property type="entry name" value="HATPase_dom"/>
</dbReference>